<gene>
    <name evidence="4" type="ORF">MtrunA17_Chr3g0135741</name>
</gene>
<dbReference type="SUPFAM" id="SSF140990">
    <property type="entry name" value="FtsH protease domain-like"/>
    <property type="match status" value="1"/>
</dbReference>
<dbReference type="Gene3D" id="1.10.8.60">
    <property type="match status" value="1"/>
</dbReference>
<dbReference type="Gene3D" id="1.20.58.760">
    <property type="entry name" value="Peptidase M41"/>
    <property type="match status" value="1"/>
</dbReference>
<feature type="domain" description="Peptidase M41" evidence="2">
    <location>
        <begin position="66"/>
        <end position="138"/>
    </location>
</feature>
<dbReference type="PANTHER" id="PTHR23076:SF37">
    <property type="entry name" value="ATP-DEPENDENT ZINC METALLOPROTEASE FTSH 4, MITOCHONDRIAL"/>
    <property type="match status" value="1"/>
</dbReference>
<comment type="caution">
    <text evidence="4">The sequence shown here is derived from an EMBL/GenBank/DDBJ whole genome shotgun (WGS) entry which is preliminary data.</text>
</comment>
<dbReference type="AlphaFoldDB" id="A0A396IXM8"/>
<dbReference type="InterPro" id="IPR000642">
    <property type="entry name" value="Peptidase_M41"/>
</dbReference>
<evidence type="ECO:0000259" key="3">
    <source>
        <dbReference type="Pfam" id="PF17862"/>
    </source>
</evidence>
<sequence length="145" mass="15573">MVLKADDVDLVTIARCTTGFSSAHLEKLVNVAALRATKDGAKAVSMHDLEVARDKILLGSERKSTFISKESRKVTAFHESGHALVAIHIDGVLPVHKATIVPRGMALGMVSQLPDLDQTSSSRKQMLARLDVCMGGRVEVGLLKS</sequence>
<name>A0A396IXM8_MEDTR</name>
<evidence type="ECO:0000313" key="4">
    <source>
        <dbReference type="EMBL" id="RHN70459.1"/>
    </source>
</evidence>
<dbReference type="Pfam" id="PF17862">
    <property type="entry name" value="AAA_lid_3"/>
    <property type="match status" value="1"/>
</dbReference>
<dbReference type="Proteomes" id="UP000265566">
    <property type="component" value="Chromosome 3"/>
</dbReference>
<dbReference type="Pfam" id="PF01434">
    <property type="entry name" value="Peptidase_M41"/>
    <property type="match status" value="1"/>
</dbReference>
<dbReference type="GO" id="GO:0004176">
    <property type="term" value="F:ATP-dependent peptidase activity"/>
    <property type="evidence" value="ECO:0007669"/>
    <property type="project" value="InterPro"/>
</dbReference>
<proteinExistence type="inferred from homology"/>
<dbReference type="Gramene" id="rna19039">
    <property type="protein sequence ID" value="RHN70459.1"/>
    <property type="gene ID" value="gene19039"/>
</dbReference>
<accession>A0A396IXM8</accession>
<feature type="domain" description="AAA ATPase AAA+ lid" evidence="3">
    <location>
        <begin position="7"/>
        <end position="50"/>
    </location>
</feature>
<comment type="similarity">
    <text evidence="1">In the N-terminal section; belongs to the AAA ATPase family.</text>
</comment>
<organism evidence="4">
    <name type="scientific">Medicago truncatula</name>
    <name type="common">Barrel medic</name>
    <name type="synonym">Medicago tribuloides</name>
    <dbReference type="NCBI Taxonomy" id="3880"/>
    <lineage>
        <taxon>Eukaryota</taxon>
        <taxon>Viridiplantae</taxon>
        <taxon>Streptophyta</taxon>
        <taxon>Embryophyta</taxon>
        <taxon>Tracheophyta</taxon>
        <taxon>Spermatophyta</taxon>
        <taxon>Magnoliopsida</taxon>
        <taxon>eudicotyledons</taxon>
        <taxon>Gunneridae</taxon>
        <taxon>Pentapetalae</taxon>
        <taxon>rosids</taxon>
        <taxon>fabids</taxon>
        <taxon>Fabales</taxon>
        <taxon>Fabaceae</taxon>
        <taxon>Papilionoideae</taxon>
        <taxon>50 kb inversion clade</taxon>
        <taxon>NPAAA clade</taxon>
        <taxon>Hologalegina</taxon>
        <taxon>IRL clade</taxon>
        <taxon>Trifolieae</taxon>
        <taxon>Medicago</taxon>
    </lineage>
</organism>
<dbReference type="GO" id="GO:0005524">
    <property type="term" value="F:ATP binding"/>
    <property type="evidence" value="ECO:0007669"/>
    <property type="project" value="InterPro"/>
</dbReference>
<reference evidence="4" key="1">
    <citation type="journal article" date="2018" name="Nat. Plants">
        <title>Whole-genome landscape of Medicago truncatula symbiotic genes.</title>
        <authorList>
            <person name="Pecrix Y."/>
            <person name="Gamas P."/>
            <person name="Carrere S."/>
        </authorList>
    </citation>
    <scope>NUCLEOTIDE SEQUENCE</scope>
    <source>
        <tissue evidence="4">Leaves</tissue>
    </source>
</reference>
<evidence type="ECO:0000259" key="2">
    <source>
        <dbReference type="Pfam" id="PF01434"/>
    </source>
</evidence>
<dbReference type="InterPro" id="IPR041569">
    <property type="entry name" value="AAA_lid_3"/>
</dbReference>
<dbReference type="PANTHER" id="PTHR23076">
    <property type="entry name" value="METALLOPROTEASE M41 FTSH"/>
    <property type="match status" value="1"/>
</dbReference>
<dbReference type="GO" id="GO:0006508">
    <property type="term" value="P:proteolysis"/>
    <property type="evidence" value="ECO:0007669"/>
    <property type="project" value="InterPro"/>
</dbReference>
<dbReference type="EMBL" id="PSQE01000003">
    <property type="protein sequence ID" value="RHN70459.1"/>
    <property type="molecule type" value="Genomic_DNA"/>
</dbReference>
<dbReference type="InterPro" id="IPR037219">
    <property type="entry name" value="Peptidase_M41-like"/>
</dbReference>
<protein>
    <submittedName>
        <fullName evidence="4">Putative peptidase M41</fullName>
    </submittedName>
</protein>
<evidence type="ECO:0000256" key="1">
    <source>
        <dbReference type="ARBA" id="ARBA00010550"/>
    </source>
</evidence>
<dbReference type="GO" id="GO:0004222">
    <property type="term" value="F:metalloendopeptidase activity"/>
    <property type="evidence" value="ECO:0007669"/>
    <property type="project" value="InterPro"/>
</dbReference>